<evidence type="ECO:0000313" key="1">
    <source>
        <dbReference type="EMBL" id="QLV04002.1"/>
    </source>
</evidence>
<dbReference type="RefSeq" id="WP_001093516.1">
    <property type="nucleotide sequence ID" value="NZ_JALXJT010000002.1"/>
</dbReference>
<dbReference type="EMBL" id="CP056159">
    <property type="protein sequence ID" value="QLV04002.1"/>
    <property type="molecule type" value="Genomic_DNA"/>
</dbReference>
<proteinExistence type="predicted"/>
<organism evidence="1 2">
    <name type="scientific">Escherichia marmotae</name>
    <dbReference type="NCBI Taxonomy" id="1499973"/>
    <lineage>
        <taxon>Bacteria</taxon>
        <taxon>Pseudomonadati</taxon>
        <taxon>Pseudomonadota</taxon>
        <taxon>Gammaproteobacteria</taxon>
        <taxon>Enterobacterales</taxon>
        <taxon>Enterobacteriaceae</taxon>
        <taxon>Escherichia</taxon>
    </lineage>
</organism>
<dbReference type="AlphaFoldDB" id="A0A7H9KDH2"/>
<evidence type="ECO:0000313" key="2">
    <source>
        <dbReference type="Proteomes" id="UP000512115"/>
    </source>
</evidence>
<gene>
    <name evidence="1" type="ORF">HV284_09375</name>
</gene>
<name>A0A7H9KDH2_9ESCH</name>
<accession>A0A7H9KDH2</accession>
<reference evidence="1 2" key="1">
    <citation type="submission" date="2020-06" db="EMBL/GenBank/DDBJ databases">
        <title>REHAB project genomes.</title>
        <authorList>
            <person name="Shaw L.P."/>
        </authorList>
    </citation>
    <scope>NUCLEOTIDE SEQUENCE [LARGE SCALE GENOMIC DNA]</scope>
    <source>
        <strain evidence="1 2">RHBSTW-00814</strain>
    </source>
</reference>
<dbReference type="Proteomes" id="UP000512115">
    <property type="component" value="Chromosome"/>
</dbReference>
<sequence length="84" mass="9518">MNTKVKEAVKCWASSPTWFSRHPMDTAEFRRAVSNLKRITPTPSFEEIKEAIMFFVSDAPTMLGTPSDIPQAVHDFAGKIYNKL</sequence>
<protein>
    <submittedName>
        <fullName evidence="1">Uncharacterized protein</fullName>
    </submittedName>
</protein>